<dbReference type="RefSeq" id="WP_246331542.1">
    <property type="nucleotide sequence ID" value="NZ_JACIDA010000001.1"/>
</dbReference>
<feature type="signal peptide" evidence="2">
    <location>
        <begin position="1"/>
        <end position="19"/>
    </location>
</feature>
<dbReference type="EMBL" id="JACIDA010000001">
    <property type="protein sequence ID" value="MBB3871428.1"/>
    <property type="molecule type" value="Genomic_DNA"/>
</dbReference>
<evidence type="ECO:0000313" key="3">
    <source>
        <dbReference type="EMBL" id="MBB3871428.1"/>
    </source>
</evidence>
<sequence>MLIAGLLAGMALTMPGAMSGGDPDGVVTTAPSNAPTLAQAMAAAPEAAVAAPTAQDAAPHGLTTEQQIQHWIDSRTPGASFDEAPAPGPQDDRQMHGMVEAGIGTGGYRSYGAAVSLPVGENGRLDLAYREGRNQPWGYGYGGGYGLRGPGFYSPYGGWSGRGYGADSTSKSLSMGFSWSKDKDAEERDPWRRGLSAHD</sequence>
<reference evidence="3 4" key="1">
    <citation type="submission" date="2020-08" db="EMBL/GenBank/DDBJ databases">
        <title>Genomic Encyclopedia of Type Strains, Phase IV (KMG-IV): sequencing the most valuable type-strain genomes for metagenomic binning, comparative biology and taxonomic classification.</title>
        <authorList>
            <person name="Goeker M."/>
        </authorList>
    </citation>
    <scope>NUCLEOTIDE SEQUENCE [LARGE SCALE GENOMIC DNA]</scope>
    <source>
        <strain evidence="3 4">DSM 14878</strain>
    </source>
</reference>
<gene>
    <name evidence="3" type="ORF">GGR11_000942</name>
</gene>
<evidence type="ECO:0000256" key="1">
    <source>
        <dbReference type="SAM" id="MobiDB-lite"/>
    </source>
</evidence>
<comment type="caution">
    <text evidence="3">The sequence shown here is derived from an EMBL/GenBank/DDBJ whole genome shotgun (WGS) entry which is preliminary data.</text>
</comment>
<keyword evidence="2" id="KW-0732">Signal</keyword>
<dbReference type="AlphaFoldDB" id="A0A7W6A1B7"/>
<evidence type="ECO:0000313" key="4">
    <source>
        <dbReference type="Proteomes" id="UP000532936"/>
    </source>
</evidence>
<accession>A0A7W6A1B7</accession>
<feature type="chain" id="PRO_5031335070" evidence="2">
    <location>
        <begin position="20"/>
        <end position="199"/>
    </location>
</feature>
<feature type="compositionally biased region" description="Basic and acidic residues" evidence="1">
    <location>
        <begin position="180"/>
        <end position="199"/>
    </location>
</feature>
<evidence type="ECO:0000256" key="2">
    <source>
        <dbReference type="SAM" id="SignalP"/>
    </source>
</evidence>
<protein>
    <submittedName>
        <fullName evidence="3">Uncharacterized protein</fullName>
    </submittedName>
</protein>
<proteinExistence type="predicted"/>
<dbReference type="Proteomes" id="UP000532936">
    <property type="component" value="Unassembled WGS sequence"/>
</dbReference>
<feature type="region of interest" description="Disordered" evidence="1">
    <location>
        <begin position="175"/>
        <end position="199"/>
    </location>
</feature>
<organism evidence="3 4">
    <name type="scientific">Brevundimonas mediterranea</name>
    <dbReference type="NCBI Taxonomy" id="74329"/>
    <lineage>
        <taxon>Bacteria</taxon>
        <taxon>Pseudomonadati</taxon>
        <taxon>Pseudomonadota</taxon>
        <taxon>Alphaproteobacteria</taxon>
        <taxon>Caulobacterales</taxon>
        <taxon>Caulobacteraceae</taxon>
        <taxon>Brevundimonas</taxon>
    </lineage>
</organism>
<name>A0A7W6A1B7_9CAUL</name>